<dbReference type="Proteomes" id="UP000267017">
    <property type="component" value="Unassembled WGS sequence"/>
</dbReference>
<keyword evidence="4 5" id="KW-0326">Glycosidase</keyword>
<dbReference type="OrthoDB" id="9758923at2"/>
<comment type="caution">
    <text evidence="6">The sequence shown here is derived from an EMBL/GenBank/DDBJ whole genome shotgun (WGS) entry which is preliminary data.</text>
</comment>
<evidence type="ECO:0000256" key="4">
    <source>
        <dbReference type="ARBA" id="ARBA00023295"/>
    </source>
</evidence>
<dbReference type="Pfam" id="PF04616">
    <property type="entry name" value="Glyco_hydro_43"/>
    <property type="match status" value="1"/>
</dbReference>
<reference evidence="6 7" key="1">
    <citation type="submission" date="2018-11" db="EMBL/GenBank/DDBJ databases">
        <title>Genome sequencing of Paenibacillus sp. KCOM 3021 (= ChDC PVNT-B20).</title>
        <authorList>
            <person name="Kook J.-K."/>
            <person name="Park S.-N."/>
            <person name="Lim Y.K."/>
        </authorList>
    </citation>
    <scope>NUCLEOTIDE SEQUENCE [LARGE SCALE GENOMIC DNA]</scope>
    <source>
        <strain evidence="6 7">KCOM 3021</strain>
    </source>
</reference>
<organism evidence="6 7">
    <name type="scientific">Paenibacillus oralis</name>
    <dbReference type="NCBI Taxonomy" id="2490856"/>
    <lineage>
        <taxon>Bacteria</taxon>
        <taxon>Bacillati</taxon>
        <taxon>Bacillota</taxon>
        <taxon>Bacilli</taxon>
        <taxon>Bacillales</taxon>
        <taxon>Paenibacillaceae</taxon>
        <taxon>Paenibacillus</taxon>
    </lineage>
</organism>
<comment type="pathway">
    <text evidence="1">Glycan metabolism; L-arabinan degradation.</text>
</comment>
<dbReference type="Gene3D" id="2.115.10.20">
    <property type="entry name" value="Glycosyl hydrolase domain, family 43"/>
    <property type="match status" value="1"/>
</dbReference>
<evidence type="ECO:0008006" key="8">
    <source>
        <dbReference type="Google" id="ProtNLM"/>
    </source>
</evidence>
<name>A0A3P3TV29_9BACL</name>
<evidence type="ECO:0000313" key="6">
    <source>
        <dbReference type="EMBL" id="RRJ61977.1"/>
    </source>
</evidence>
<dbReference type="InterPro" id="IPR006710">
    <property type="entry name" value="Glyco_hydro_43"/>
</dbReference>
<evidence type="ECO:0000256" key="1">
    <source>
        <dbReference type="ARBA" id="ARBA00004834"/>
    </source>
</evidence>
<accession>A0A3P3TV29</accession>
<dbReference type="PANTHER" id="PTHR43301:SF3">
    <property type="entry name" value="ARABINAN ENDO-1,5-ALPHA-L-ARABINOSIDASE A-RELATED"/>
    <property type="match status" value="1"/>
</dbReference>
<keyword evidence="3 5" id="KW-0378">Hydrolase</keyword>
<sequence length="276" mass="31494">MYLLSYFKEDAENLFLAESTDGLTWTERNGGRPLLISPIGTGQIRDPFILQDKSGRFHALWTDGWSSCSIGYASSADLVKWEDARLIPVMEQFPDTQNAWAPEAFYDATHGVYRIIWSSTVQPGLRNHRIWSTATRDFRSFKESSLFFDPGFNVIDASVMTADDGQLLFFKDERGRNEPGTDFKAIRSCRMEINPDEIVFGPLSDLLTPSLMEGPTVYKLPKDTRLPWKWILLADGFYEGYYAAFGSNDLAEWNQLSKDIIRLPARIRHASVLRLN</sequence>
<gene>
    <name evidence="6" type="ORF">EHV15_02525</name>
</gene>
<dbReference type="GO" id="GO:0005975">
    <property type="term" value="P:carbohydrate metabolic process"/>
    <property type="evidence" value="ECO:0007669"/>
    <property type="project" value="InterPro"/>
</dbReference>
<dbReference type="InterPro" id="IPR050727">
    <property type="entry name" value="GH43_arabinanases"/>
</dbReference>
<keyword evidence="7" id="KW-1185">Reference proteome</keyword>
<dbReference type="PANTHER" id="PTHR43301">
    <property type="entry name" value="ARABINAN ENDO-1,5-ALPHA-L-ARABINOSIDASE"/>
    <property type="match status" value="1"/>
</dbReference>
<dbReference type="InterPro" id="IPR023296">
    <property type="entry name" value="Glyco_hydro_beta-prop_sf"/>
</dbReference>
<dbReference type="EMBL" id="RRCN01000001">
    <property type="protein sequence ID" value="RRJ61977.1"/>
    <property type="molecule type" value="Genomic_DNA"/>
</dbReference>
<comment type="similarity">
    <text evidence="2 5">Belongs to the glycosyl hydrolase 43 family.</text>
</comment>
<protein>
    <recommendedName>
        <fullName evidence="8">Glycosyl hydrolase</fullName>
    </recommendedName>
</protein>
<evidence type="ECO:0000313" key="7">
    <source>
        <dbReference type="Proteomes" id="UP000267017"/>
    </source>
</evidence>
<evidence type="ECO:0000256" key="3">
    <source>
        <dbReference type="ARBA" id="ARBA00022801"/>
    </source>
</evidence>
<proteinExistence type="inferred from homology"/>
<evidence type="ECO:0000256" key="2">
    <source>
        <dbReference type="ARBA" id="ARBA00009865"/>
    </source>
</evidence>
<dbReference type="AlphaFoldDB" id="A0A3P3TV29"/>
<dbReference type="RefSeq" id="WP_128629894.1">
    <property type="nucleotide sequence ID" value="NZ_RRCN01000001.1"/>
</dbReference>
<dbReference type="SUPFAM" id="SSF75005">
    <property type="entry name" value="Arabinanase/levansucrase/invertase"/>
    <property type="match status" value="1"/>
</dbReference>
<evidence type="ECO:0000256" key="5">
    <source>
        <dbReference type="RuleBase" id="RU361187"/>
    </source>
</evidence>
<dbReference type="GO" id="GO:0004553">
    <property type="term" value="F:hydrolase activity, hydrolyzing O-glycosyl compounds"/>
    <property type="evidence" value="ECO:0007669"/>
    <property type="project" value="InterPro"/>
</dbReference>
<dbReference type="CDD" id="cd08983">
    <property type="entry name" value="GH43_Bt3655-like"/>
    <property type="match status" value="1"/>
</dbReference>